<organism evidence="3 4">
    <name type="scientific">Kinneretia aquatilis</name>
    <dbReference type="NCBI Taxonomy" id="2070761"/>
    <lineage>
        <taxon>Bacteria</taxon>
        <taxon>Pseudomonadati</taxon>
        <taxon>Pseudomonadota</taxon>
        <taxon>Betaproteobacteria</taxon>
        <taxon>Burkholderiales</taxon>
        <taxon>Sphaerotilaceae</taxon>
        <taxon>Roseateles</taxon>
    </lineage>
</organism>
<gene>
    <name evidence="3" type="ORF">C1O66_17430</name>
</gene>
<dbReference type="RefSeq" id="WP_102769049.1">
    <property type="nucleotide sequence ID" value="NZ_POSP01000003.1"/>
</dbReference>
<feature type="domain" description="Ice-binding protein C-terminal" evidence="2">
    <location>
        <begin position="169"/>
        <end position="193"/>
    </location>
</feature>
<dbReference type="EMBL" id="POSP01000003">
    <property type="protein sequence ID" value="PND39131.1"/>
    <property type="molecule type" value="Genomic_DNA"/>
</dbReference>
<dbReference type="InterPro" id="IPR013424">
    <property type="entry name" value="Ice-binding_C"/>
</dbReference>
<evidence type="ECO:0000313" key="4">
    <source>
        <dbReference type="Proteomes" id="UP000235916"/>
    </source>
</evidence>
<evidence type="ECO:0000256" key="1">
    <source>
        <dbReference type="SAM" id="SignalP"/>
    </source>
</evidence>
<name>A0A2N8L0B9_9BURK</name>
<dbReference type="AlphaFoldDB" id="A0A2N8L0B9"/>
<evidence type="ECO:0000313" key="3">
    <source>
        <dbReference type="EMBL" id="PND39131.1"/>
    </source>
</evidence>
<dbReference type="Proteomes" id="UP000235916">
    <property type="component" value="Unassembled WGS sequence"/>
</dbReference>
<feature type="signal peptide" evidence="1">
    <location>
        <begin position="1"/>
        <end position="21"/>
    </location>
</feature>
<dbReference type="OrthoDB" id="8756593at2"/>
<accession>A0A2N8L0B9</accession>
<proteinExistence type="predicted"/>
<dbReference type="NCBIfam" id="TIGR02595">
    <property type="entry name" value="PEP_CTERM"/>
    <property type="match status" value="1"/>
</dbReference>
<keyword evidence="4" id="KW-1185">Reference proteome</keyword>
<protein>
    <submittedName>
        <fullName evidence="3">PEP-CTERM sorting domain-containing protein</fullName>
    </submittedName>
</protein>
<reference evidence="3 4" key="1">
    <citation type="submission" date="2018-01" db="EMBL/GenBank/DDBJ databases">
        <title>Draft genome sequence of Paucibacter aquatile CR182 isolated from freshwater of the Nakdong River.</title>
        <authorList>
            <person name="Choi A."/>
            <person name="Chung E.J."/>
        </authorList>
    </citation>
    <scope>NUCLEOTIDE SEQUENCE [LARGE SCALE GENOMIC DNA]</scope>
    <source>
        <strain evidence="3 4">CR182</strain>
    </source>
</reference>
<keyword evidence="1" id="KW-0732">Signal</keyword>
<sequence>MNKISSIAAAALFALAAQAQAAVYTGSSANTGAASVDSSFASASQLFFDLSFARQGQVTLNFLVEAQDLGQTLSFNALVSNLSGLGFEAASVRLNGARFATPAGTVSTDGFQPVLASGHSADSLWAQFGGPGVTTQFYIGNPLLEAGAQDWSLDLSGRQVGETFSITVAVPEPQTYALLLSGLAVLGWAARRRSV</sequence>
<feature type="chain" id="PRO_5014834896" evidence="1">
    <location>
        <begin position="22"/>
        <end position="195"/>
    </location>
</feature>
<evidence type="ECO:0000259" key="2">
    <source>
        <dbReference type="Pfam" id="PF07589"/>
    </source>
</evidence>
<dbReference type="Pfam" id="PF07589">
    <property type="entry name" value="PEP-CTERM"/>
    <property type="match status" value="1"/>
</dbReference>
<comment type="caution">
    <text evidence="3">The sequence shown here is derived from an EMBL/GenBank/DDBJ whole genome shotgun (WGS) entry which is preliminary data.</text>
</comment>